<evidence type="ECO:0000256" key="4">
    <source>
        <dbReference type="ARBA" id="ARBA00022475"/>
    </source>
</evidence>
<evidence type="ECO:0000313" key="12">
    <source>
        <dbReference type="Proteomes" id="UP000831390"/>
    </source>
</evidence>
<keyword evidence="4" id="KW-1003">Cell membrane</keyword>
<comment type="similarity">
    <text evidence="2">Belongs to the TonB family.</text>
</comment>
<name>A0ABY4B6V4_9BACT</name>
<evidence type="ECO:0000313" key="11">
    <source>
        <dbReference type="EMBL" id="UOE34599.1"/>
    </source>
</evidence>
<comment type="subcellular location">
    <subcellularLocation>
        <location evidence="1">Cell inner membrane</location>
        <topology evidence="1">Single-pass membrane protein</topology>
        <orientation evidence="1">Periplasmic side</orientation>
    </subcellularLocation>
</comment>
<evidence type="ECO:0000256" key="1">
    <source>
        <dbReference type="ARBA" id="ARBA00004383"/>
    </source>
</evidence>
<dbReference type="InterPro" id="IPR051045">
    <property type="entry name" value="TonB-dependent_transducer"/>
</dbReference>
<evidence type="ECO:0000256" key="6">
    <source>
        <dbReference type="ARBA" id="ARBA00022692"/>
    </source>
</evidence>
<evidence type="ECO:0000256" key="7">
    <source>
        <dbReference type="ARBA" id="ARBA00022927"/>
    </source>
</evidence>
<gene>
    <name evidence="11" type="ORF">MTP16_02845</name>
</gene>
<evidence type="ECO:0000256" key="5">
    <source>
        <dbReference type="ARBA" id="ARBA00022519"/>
    </source>
</evidence>
<keyword evidence="6" id="KW-0812">Transmembrane</keyword>
<dbReference type="RefSeq" id="WP_243515797.1">
    <property type="nucleotide sequence ID" value="NZ_CP094534.1"/>
</dbReference>
<reference evidence="11 12" key="1">
    <citation type="submission" date="2022-03" db="EMBL/GenBank/DDBJ databases">
        <title>Hymenobactersp. isolated from the air.</title>
        <authorList>
            <person name="Won M."/>
            <person name="Kwon S.-W."/>
        </authorList>
    </citation>
    <scope>NUCLEOTIDE SEQUENCE [LARGE SCALE GENOMIC DNA]</scope>
    <source>
        <strain evidence="11 12">KACC 22596</strain>
    </source>
</reference>
<accession>A0ABY4B6V4</accession>
<evidence type="ECO:0000256" key="2">
    <source>
        <dbReference type="ARBA" id="ARBA00006555"/>
    </source>
</evidence>
<dbReference type="SUPFAM" id="SSF74653">
    <property type="entry name" value="TolA/TonB C-terminal domain"/>
    <property type="match status" value="1"/>
</dbReference>
<dbReference type="NCBIfam" id="TIGR01352">
    <property type="entry name" value="tonB_Cterm"/>
    <property type="match status" value="1"/>
</dbReference>
<evidence type="ECO:0000256" key="3">
    <source>
        <dbReference type="ARBA" id="ARBA00022448"/>
    </source>
</evidence>
<proteinExistence type="inferred from homology"/>
<dbReference type="InterPro" id="IPR037682">
    <property type="entry name" value="TonB_C"/>
</dbReference>
<dbReference type="InterPro" id="IPR006260">
    <property type="entry name" value="TonB/TolA_C"/>
</dbReference>
<dbReference type="Gene3D" id="3.30.1150.10">
    <property type="match status" value="1"/>
</dbReference>
<feature type="domain" description="TonB C-terminal" evidence="10">
    <location>
        <begin position="178"/>
        <end position="269"/>
    </location>
</feature>
<evidence type="ECO:0000256" key="8">
    <source>
        <dbReference type="ARBA" id="ARBA00022989"/>
    </source>
</evidence>
<keyword evidence="9" id="KW-0472">Membrane</keyword>
<dbReference type="EMBL" id="CP094534">
    <property type="protein sequence ID" value="UOE34599.1"/>
    <property type="molecule type" value="Genomic_DNA"/>
</dbReference>
<keyword evidence="12" id="KW-1185">Reference proteome</keyword>
<dbReference type="Proteomes" id="UP000831390">
    <property type="component" value="Chromosome"/>
</dbReference>
<keyword evidence="5" id="KW-0997">Cell inner membrane</keyword>
<dbReference type="PROSITE" id="PS52015">
    <property type="entry name" value="TONB_CTD"/>
    <property type="match status" value="1"/>
</dbReference>
<keyword evidence="3" id="KW-0813">Transport</keyword>
<dbReference type="PANTHER" id="PTHR33446">
    <property type="entry name" value="PROTEIN TONB-RELATED"/>
    <property type="match status" value="1"/>
</dbReference>
<sequence>MLFQLPTFRATLNACSVDRATFTAHPAGRFCGQCQRVVQDFSQSADPIADLAAARAASPDGRVCGTFRRAQVAPAPTLTRRLRWFVMALVLVMGQGLTAREALAQVRKPVPHKAVAPRRKYTPVKKPKHVAEAVQEQIIPEEFIQGGVESVVMEETLPLPDSAAVYGYVEQMPEAPQGGGMAGIVAYFQKNIHVSRADLDEAEGKAFVHFVVTETGAVANAQIIKSSGSDGLDAAVLQAARNLTGLRPGRQNGRPVKVSINLPIDIKPQ</sequence>
<organism evidence="11 12">
    <name type="scientific">Hymenobacter monticola</name>
    <dbReference type="NCBI Taxonomy" id="1705399"/>
    <lineage>
        <taxon>Bacteria</taxon>
        <taxon>Pseudomonadati</taxon>
        <taxon>Bacteroidota</taxon>
        <taxon>Cytophagia</taxon>
        <taxon>Cytophagales</taxon>
        <taxon>Hymenobacteraceae</taxon>
        <taxon>Hymenobacter</taxon>
    </lineage>
</organism>
<evidence type="ECO:0000259" key="10">
    <source>
        <dbReference type="PROSITE" id="PS52015"/>
    </source>
</evidence>
<keyword evidence="8" id="KW-1133">Transmembrane helix</keyword>
<protein>
    <submittedName>
        <fullName evidence="11">TonB family protein</fullName>
    </submittedName>
</protein>
<dbReference type="Pfam" id="PF03544">
    <property type="entry name" value="TonB_C"/>
    <property type="match status" value="1"/>
</dbReference>
<evidence type="ECO:0000256" key="9">
    <source>
        <dbReference type="ARBA" id="ARBA00023136"/>
    </source>
</evidence>
<keyword evidence="7" id="KW-0653">Protein transport</keyword>
<dbReference type="PANTHER" id="PTHR33446:SF2">
    <property type="entry name" value="PROTEIN TONB"/>
    <property type="match status" value="1"/>
</dbReference>